<dbReference type="Proteomes" id="UP000886602">
    <property type="component" value="Unassembled WGS sequence"/>
</dbReference>
<evidence type="ECO:0000313" key="2">
    <source>
        <dbReference type="EMBL" id="MBK7423808.1"/>
    </source>
</evidence>
<proteinExistence type="predicted"/>
<sequence length="90" mass="9771">MVESKSIADLKSLGPKSQEILACAGVTSIAQLRALGSVPAYVMAKRANRKVSLNLLWALESALSGESWQEVARLHRTSLLLAVEEYEKST</sequence>
<comment type="caution">
    <text evidence="2">The sequence shown here is derived from an EMBL/GenBank/DDBJ whole genome shotgun (WGS) entry which is preliminary data.</text>
</comment>
<gene>
    <name evidence="2" type="ORF">IPJ48_12270</name>
</gene>
<dbReference type="AlphaFoldDB" id="A0A9D7FDD7"/>
<protein>
    <submittedName>
        <fullName evidence="2">TfoX/Sxy family DNA transformation protein</fullName>
    </submittedName>
</protein>
<dbReference type="EMBL" id="JADJNC010000018">
    <property type="protein sequence ID" value="MBK7423808.1"/>
    <property type="molecule type" value="Genomic_DNA"/>
</dbReference>
<name>A0A9D7FDD7_9RHOO</name>
<organism evidence="2 3">
    <name type="scientific">Candidatus Propionivibrio dominans</name>
    <dbReference type="NCBI Taxonomy" id="2954373"/>
    <lineage>
        <taxon>Bacteria</taxon>
        <taxon>Pseudomonadati</taxon>
        <taxon>Pseudomonadota</taxon>
        <taxon>Betaproteobacteria</taxon>
        <taxon>Rhodocyclales</taxon>
        <taxon>Rhodocyclaceae</taxon>
        <taxon>Propionivibrio</taxon>
    </lineage>
</organism>
<dbReference type="PANTHER" id="PTHR36121:SF1">
    <property type="entry name" value="PROTEIN SXY"/>
    <property type="match status" value="1"/>
</dbReference>
<reference evidence="2" key="1">
    <citation type="submission" date="2020-10" db="EMBL/GenBank/DDBJ databases">
        <title>Connecting structure to function with the recovery of over 1000 high-quality activated sludge metagenome-assembled genomes encoding full-length rRNA genes using long-read sequencing.</title>
        <authorList>
            <person name="Singleton C.M."/>
            <person name="Petriglieri F."/>
            <person name="Kristensen J.M."/>
            <person name="Kirkegaard R.H."/>
            <person name="Michaelsen T.Y."/>
            <person name="Andersen M.H."/>
            <person name="Karst S.M."/>
            <person name="Dueholm M.S."/>
            <person name="Nielsen P.H."/>
            <person name="Albertsen M."/>
        </authorList>
    </citation>
    <scope>NUCLEOTIDE SEQUENCE</scope>
    <source>
        <strain evidence="2">EsbW_18-Q3-R4-48_MAXAC.044</strain>
    </source>
</reference>
<dbReference type="InterPro" id="IPR007077">
    <property type="entry name" value="TfoX_C"/>
</dbReference>
<evidence type="ECO:0000313" key="3">
    <source>
        <dbReference type="Proteomes" id="UP000886602"/>
    </source>
</evidence>
<feature type="domain" description="TfoX C-terminal" evidence="1">
    <location>
        <begin position="5"/>
        <end position="81"/>
    </location>
</feature>
<dbReference type="Pfam" id="PF04994">
    <property type="entry name" value="TfoX_C"/>
    <property type="match status" value="1"/>
</dbReference>
<evidence type="ECO:0000259" key="1">
    <source>
        <dbReference type="Pfam" id="PF04994"/>
    </source>
</evidence>
<dbReference type="PANTHER" id="PTHR36121">
    <property type="entry name" value="PROTEIN SXY"/>
    <property type="match status" value="1"/>
</dbReference>
<dbReference type="Gene3D" id="1.10.150.20">
    <property type="entry name" value="5' to 3' exonuclease, C-terminal subdomain"/>
    <property type="match status" value="1"/>
</dbReference>
<accession>A0A9D7FDD7</accession>
<dbReference type="InterPro" id="IPR047525">
    <property type="entry name" value="TfoX-like"/>
</dbReference>